<proteinExistence type="predicted"/>
<dbReference type="RefSeq" id="WP_122106839.1">
    <property type="nucleotide sequence ID" value="NZ_JBHSKV010000003.1"/>
</dbReference>
<evidence type="ECO:0000313" key="2">
    <source>
        <dbReference type="Proteomes" id="UP001596145"/>
    </source>
</evidence>
<gene>
    <name evidence="1" type="ORF">ACFPJA_03290</name>
</gene>
<organism evidence="1 2">
    <name type="scientific">Halorubrum glutamatedens</name>
    <dbReference type="NCBI Taxonomy" id="2707018"/>
    <lineage>
        <taxon>Archaea</taxon>
        <taxon>Methanobacteriati</taxon>
        <taxon>Methanobacteriota</taxon>
        <taxon>Stenosarchaea group</taxon>
        <taxon>Halobacteria</taxon>
        <taxon>Halobacteriales</taxon>
        <taxon>Haloferacaceae</taxon>
        <taxon>Halorubrum</taxon>
    </lineage>
</organism>
<dbReference type="EMBL" id="JBHSKV010000003">
    <property type="protein sequence ID" value="MFC5133754.1"/>
    <property type="molecule type" value="Genomic_DNA"/>
</dbReference>
<protein>
    <submittedName>
        <fullName evidence="1">Uncharacterized protein</fullName>
    </submittedName>
</protein>
<comment type="caution">
    <text evidence="1">The sequence shown here is derived from an EMBL/GenBank/DDBJ whole genome shotgun (WGS) entry which is preliminary data.</text>
</comment>
<dbReference type="AlphaFoldDB" id="A0ABD5QQ80"/>
<name>A0ABD5QQ80_9EURY</name>
<keyword evidence="2" id="KW-1185">Reference proteome</keyword>
<dbReference type="Proteomes" id="UP001596145">
    <property type="component" value="Unassembled WGS sequence"/>
</dbReference>
<sequence>MLGFVPDLVVDFFDLLVDSGRISTVLSLFLFELLEFVFEFVDACFEVFRIVVRLLPTKHLCR</sequence>
<evidence type="ECO:0000313" key="1">
    <source>
        <dbReference type="EMBL" id="MFC5133754.1"/>
    </source>
</evidence>
<accession>A0ABD5QQ80</accession>
<reference evidence="1 2" key="1">
    <citation type="journal article" date="2019" name="Int. J. Syst. Evol. Microbiol.">
        <title>The Global Catalogue of Microorganisms (GCM) 10K type strain sequencing project: providing services to taxonomists for standard genome sequencing and annotation.</title>
        <authorList>
            <consortium name="The Broad Institute Genomics Platform"/>
            <consortium name="The Broad Institute Genome Sequencing Center for Infectious Disease"/>
            <person name="Wu L."/>
            <person name="Ma J."/>
        </authorList>
    </citation>
    <scope>NUCLEOTIDE SEQUENCE [LARGE SCALE GENOMIC DNA]</scope>
    <source>
        <strain evidence="1 2">CGMCC 1.16026</strain>
    </source>
</reference>